<evidence type="ECO:0000313" key="7">
    <source>
        <dbReference type="Proteomes" id="UP000444185"/>
    </source>
</evidence>
<evidence type="ECO:0000313" key="6">
    <source>
        <dbReference type="EMBL" id="MXO51568.1"/>
    </source>
</evidence>
<keyword evidence="2 3" id="KW-0175">Coiled coil</keyword>
<gene>
    <name evidence="6" type="ORF">GRI42_09670</name>
</gene>
<feature type="compositionally biased region" description="Basic and acidic residues" evidence="4">
    <location>
        <begin position="39"/>
        <end position="48"/>
    </location>
</feature>
<comment type="caution">
    <text evidence="6">The sequence shown here is derived from an EMBL/GenBank/DDBJ whole genome shotgun (WGS) entry which is preliminary data.</text>
</comment>
<feature type="region of interest" description="Disordered" evidence="4">
    <location>
        <begin position="39"/>
        <end position="60"/>
    </location>
</feature>
<feature type="coiled-coil region" evidence="3">
    <location>
        <begin position="170"/>
        <end position="197"/>
    </location>
</feature>
<evidence type="ECO:0000256" key="2">
    <source>
        <dbReference type="ARBA" id="ARBA00023054"/>
    </source>
</evidence>
<evidence type="ECO:0000256" key="1">
    <source>
        <dbReference type="ARBA" id="ARBA00004196"/>
    </source>
</evidence>
<dbReference type="InterPro" id="IPR058625">
    <property type="entry name" value="MdtA-like_BSH"/>
</dbReference>
<sequence>MAFNIRNLSFSRQILPVIALAALLLAAIFIISGLPDRTLSEPERDPPRAPEQLADAPRVAGSGVVEPSSELIQIGSALSGLVTGLYVQPGDRVSQGQLLFTVDDRAARAGLREAEAAIGEARAAIAEAQTARSTALRQLDLYRGVDDPAAVSRSEVIRAEGEASAAGERLSLARARLEAAQARAASARTEIGRLSIRAPIAGEILAVNIRKGEYVSTMGGGGSQPFIEMGQTQPLFVRIDIDEEQAARLNLGAPATVSPRGASDRQVQARFVRAEPLVVPKRSLTNSAAERVDVRVLQVLYALPDATSEDERLFRVGQQVDAYIPAVKAR</sequence>
<feature type="domain" description="Multidrug resistance protein MdtA-like barrel-sandwich hybrid" evidence="5">
    <location>
        <begin position="72"/>
        <end position="217"/>
    </location>
</feature>
<proteinExistence type="predicted"/>
<dbReference type="Gene3D" id="2.40.30.170">
    <property type="match status" value="1"/>
</dbReference>
<dbReference type="SUPFAM" id="SSF111369">
    <property type="entry name" value="HlyD-like secretion proteins"/>
    <property type="match status" value="1"/>
</dbReference>
<evidence type="ECO:0000256" key="3">
    <source>
        <dbReference type="SAM" id="Coils"/>
    </source>
</evidence>
<dbReference type="PANTHER" id="PTHR32347:SF27">
    <property type="entry name" value="RND EFFLUX PUMP MEMBRANE FUSION PROTEIN BARREL-SANDWICH DOMAIN-CONTAINING PROTEIN"/>
    <property type="match status" value="1"/>
</dbReference>
<dbReference type="OrthoDB" id="9785187at2"/>
<dbReference type="Proteomes" id="UP000444185">
    <property type="component" value="Unassembled WGS sequence"/>
</dbReference>
<comment type="subcellular location">
    <subcellularLocation>
        <location evidence="1">Cell envelope</location>
    </subcellularLocation>
</comment>
<dbReference type="AlphaFoldDB" id="A0A844Y399"/>
<organism evidence="6 7">
    <name type="scientific">Qipengyuania gaetbuli</name>
    <dbReference type="NCBI Taxonomy" id="266952"/>
    <lineage>
        <taxon>Bacteria</taxon>
        <taxon>Pseudomonadati</taxon>
        <taxon>Pseudomonadota</taxon>
        <taxon>Alphaproteobacteria</taxon>
        <taxon>Sphingomonadales</taxon>
        <taxon>Erythrobacteraceae</taxon>
        <taxon>Qipengyuania</taxon>
    </lineage>
</organism>
<evidence type="ECO:0000259" key="5">
    <source>
        <dbReference type="Pfam" id="PF25917"/>
    </source>
</evidence>
<dbReference type="EMBL" id="WTYF01000004">
    <property type="protein sequence ID" value="MXO51568.1"/>
    <property type="molecule type" value="Genomic_DNA"/>
</dbReference>
<dbReference type="InterPro" id="IPR050465">
    <property type="entry name" value="UPF0194_transport"/>
</dbReference>
<name>A0A844Y399_9SPHN</name>
<dbReference type="Gene3D" id="1.10.287.470">
    <property type="entry name" value="Helix hairpin bin"/>
    <property type="match status" value="1"/>
</dbReference>
<reference evidence="6 7" key="1">
    <citation type="submission" date="2019-12" db="EMBL/GenBank/DDBJ databases">
        <title>Genomic-based taxomic classification of the family Erythrobacteraceae.</title>
        <authorList>
            <person name="Xu L."/>
        </authorList>
    </citation>
    <scope>NUCLEOTIDE SEQUENCE [LARGE SCALE GENOMIC DNA]</scope>
    <source>
        <strain evidence="6 7">DSM 16225</strain>
    </source>
</reference>
<evidence type="ECO:0000256" key="4">
    <source>
        <dbReference type="SAM" id="MobiDB-lite"/>
    </source>
</evidence>
<dbReference type="GO" id="GO:0030313">
    <property type="term" value="C:cell envelope"/>
    <property type="evidence" value="ECO:0007669"/>
    <property type="project" value="UniProtKB-SubCell"/>
</dbReference>
<accession>A0A844Y399</accession>
<keyword evidence="7" id="KW-1185">Reference proteome</keyword>
<dbReference type="Pfam" id="PF25917">
    <property type="entry name" value="BSH_RND"/>
    <property type="match status" value="1"/>
</dbReference>
<protein>
    <submittedName>
        <fullName evidence="6">Biotin/lipoyl-binding protein</fullName>
    </submittedName>
</protein>
<dbReference type="RefSeq" id="WP_160608291.1">
    <property type="nucleotide sequence ID" value="NZ_WTYF01000004.1"/>
</dbReference>
<dbReference type="PANTHER" id="PTHR32347">
    <property type="entry name" value="EFFLUX SYSTEM COMPONENT YKNX-RELATED"/>
    <property type="match status" value="1"/>
</dbReference>
<dbReference type="Gene3D" id="2.40.50.100">
    <property type="match status" value="1"/>
</dbReference>